<reference evidence="1" key="1">
    <citation type="submission" date="2023-07" db="EMBL/GenBank/DDBJ databases">
        <title>draft genome sequence of fig (Ficus carica).</title>
        <authorList>
            <person name="Takahashi T."/>
            <person name="Nishimura K."/>
        </authorList>
    </citation>
    <scope>NUCLEOTIDE SEQUENCE</scope>
</reference>
<name>A0AA88IZ02_FICCA</name>
<gene>
    <name evidence="1" type="ORF">TIFTF001_026697</name>
</gene>
<dbReference type="EMBL" id="BTGU01000071">
    <property type="protein sequence ID" value="GMN57576.1"/>
    <property type="molecule type" value="Genomic_DNA"/>
</dbReference>
<dbReference type="Proteomes" id="UP001187192">
    <property type="component" value="Unassembled WGS sequence"/>
</dbReference>
<keyword evidence="2" id="KW-1185">Reference proteome</keyword>
<protein>
    <submittedName>
        <fullName evidence="1">Uncharacterized protein</fullName>
    </submittedName>
</protein>
<evidence type="ECO:0000313" key="1">
    <source>
        <dbReference type="EMBL" id="GMN57576.1"/>
    </source>
</evidence>
<evidence type="ECO:0000313" key="2">
    <source>
        <dbReference type="Proteomes" id="UP001187192"/>
    </source>
</evidence>
<accession>A0AA88IZ02</accession>
<sequence length="123" mass="13106">MLEPQSHPLYSKSKWVYCSPLLPCPPVAWVFCPGRESLPPPYRRPCAVVSGAVASSSIPSTICEVAGNTVSASPPSIRLAFNAQNTPTSRAADEAPCEELEATLNPSEDFPVFPSSETSLASR</sequence>
<proteinExistence type="predicted"/>
<organism evidence="1 2">
    <name type="scientific">Ficus carica</name>
    <name type="common">Common fig</name>
    <dbReference type="NCBI Taxonomy" id="3494"/>
    <lineage>
        <taxon>Eukaryota</taxon>
        <taxon>Viridiplantae</taxon>
        <taxon>Streptophyta</taxon>
        <taxon>Embryophyta</taxon>
        <taxon>Tracheophyta</taxon>
        <taxon>Spermatophyta</taxon>
        <taxon>Magnoliopsida</taxon>
        <taxon>eudicotyledons</taxon>
        <taxon>Gunneridae</taxon>
        <taxon>Pentapetalae</taxon>
        <taxon>rosids</taxon>
        <taxon>fabids</taxon>
        <taxon>Rosales</taxon>
        <taxon>Moraceae</taxon>
        <taxon>Ficeae</taxon>
        <taxon>Ficus</taxon>
    </lineage>
</organism>
<dbReference type="AlphaFoldDB" id="A0AA88IZ02"/>
<comment type="caution">
    <text evidence="1">The sequence shown here is derived from an EMBL/GenBank/DDBJ whole genome shotgun (WGS) entry which is preliminary data.</text>
</comment>